<comment type="subcellular location">
    <subcellularLocation>
        <location evidence="1">Cytoplasm</location>
    </subcellularLocation>
</comment>
<organism evidence="8 9">
    <name type="scientific">Exocentrus adspersus</name>
    <dbReference type="NCBI Taxonomy" id="1586481"/>
    <lineage>
        <taxon>Eukaryota</taxon>
        <taxon>Metazoa</taxon>
        <taxon>Ecdysozoa</taxon>
        <taxon>Arthropoda</taxon>
        <taxon>Hexapoda</taxon>
        <taxon>Insecta</taxon>
        <taxon>Pterygota</taxon>
        <taxon>Neoptera</taxon>
        <taxon>Endopterygota</taxon>
        <taxon>Coleoptera</taxon>
        <taxon>Polyphaga</taxon>
        <taxon>Cucujiformia</taxon>
        <taxon>Chrysomeloidea</taxon>
        <taxon>Cerambycidae</taxon>
        <taxon>Lamiinae</taxon>
        <taxon>Acanthocinini</taxon>
        <taxon>Exocentrus</taxon>
    </lineage>
</organism>
<feature type="compositionally biased region" description="Gly residues" evidence="6">
    <location>
        <begin position="49"/>
        <end position="62"/>
    </location>
</feature>
<dbReference type="GO" id="GO:0048306">
    <property type="term" value="F:calcium-dependent protein binding"/>
    <property type="evidence" value="ECO:0007669"/>
    <property type="project" value="UniProtKB-ARBA"/>
</dbReference>
<proteinExistence type="predicted"/>
<evidence type="ECO:0000313" key="8">
    <source>
        <dbReference type="EMBL" id="KAJ8919617.1"/>
    </source>
</evidence>
<evidence type="ECO:0000256" key="2">
    <source>
        <dbReference type="ARBA" id="ARBA00022490"/>
    </source>
</evidence>
<name>A0AAV8W064_9CUCU</name>
<reference evidence="8 9" key="1">
    <citation type="journal article" date="2023" name="Insect Mol. Biol.">
        <title>Genome sequencing provides insights into the evolution of gene families encoding plant cell wall-degrading enzymes in longhorned beetles.</title>
        <authorList>
            <person name="Shin N.R."/>
            <person name="Okamura Y."/>
            <person name="Kirsch R."/>
            <person name="Pauchet Y."/>
        </authorList>
    </citation>
    <scope>NUCLEOTIDE SEQUENCE [LARGE SCALE GENOMIC DNA]</scope>
    <source>
        <strain evidence="8">EAD_L_NR</strain>
    </source>
</reference>
<keyword evidence="2" id="KW-0963">Cytoplasm</keyword>
<dbReference type="Gene3D" id="1.10.238.10">
    <property type="entry name" value="EF-hand"/>
    <property type="match status" value="1"/>
</dbReference>
<gene>
    <name evidence="8" type="ORF">NQ315_002239</name>
</gene>
<keyword evidence="9" id="KW-1185">Reference proteome</keyword>
<sequence length="237" mass="26771">MSDSAQSSRQAKLHDHHDQFEIIDETDERKESSSFHGINGGEDSIKNPGYGGGGGGYQGGYGAPSQPAVNPEIQQWFQSVDRDRSGQINWQELQSALINGQGENFSDQACKLMVGMFDTDRNGTIGLTEFQLLYNYINQWLAVFRNYDRDRSGSIEEGELGHAFQQMGFSFSPEFVRFLITKSDFKNHRCMSVDQFIVACVQIQRYTDAFRARDKEMKGVITLAFEDYLNIAISCLI</sequence>
<dbReference type="CDD" id="cd16184">
    <property type="entry name" value="EFh_PEF_peflin"/>
    <property type="match status" value="1"/>
</dbReference>
<accession>A0AAV8W064</accession>
<dbReference type="PANTHER" id="PTHR46212">
    <property type="entry name" value="PEFLIN"/>
    <property type="match status" value="1"/>
</dbReference>
<dbReference type="AlphaFoldDB" id="A0AAV8W064"/>
<dbReference type="Proteomes" id="UP001159042">
    <property type="component" value="Unassembled WGS sequence"/>
</dbReference>
<dbReference type="SMART" id="SM00054">
    <property type="entry name" value="EFh"/>
    <property type="match status" value="3"/>
</dbReference>
<dbReference type="PROSITE" id="PS50222">
    <property type="entry name" value="EF_HAND_2"/>
    <property type="match status" value="2"/>
</dbReference>
<dbReference type="InterPro" id="IPR002048">
    <property type="entry name" value="EF_hand_dom"/>
</dbReference>
<keyword evidence="3" id="KW-0479">Metal-binding</keyword>
<evidence type="ECO:0000256" key="3">
    <source>
        <dbReference type="ARBA" id="ARBA00022723"/>
    </source>
</evidence>
<dbReference type="GO" id="GO:0005509">
    <property type="term" value="F:calcium ion binding"/>
    <property type="evidence" value="ECO:0007669"/>
    <property type="project" value="InterPro"/>
</dbReference>
<feature type="compositionally biased region" description="Polar residues" evidence="6">
    <location>
        <begin position="1"/>
        <end position="10"/>
    </location>
</feature>
<comment type="caution">
    <text evidence="8">The sequence shown here is derived from an EMBL/GenBank/DDBJ whole genome shotgun (WGS) entry which is preliminary data.</text>
</comment>
<evidence type="ECO:0000256" key="5">
    <source>
        <dbReference type="ARBA" id="ARBA00022837"/>
    </source>
</evidence>
<evidence type="ECO:0000313" key="9">
    <source>
        <dbReference type="Proteomes" id="UP001159042"/>
    </source>
</evidence>
<dbReference type="InterPro" id="IPR051426">
    <property type="entry name" value="Peflin/Sorcin_CaBP"/>
</dbReference>
<dbReference type="PROSITE" id="PS00018">
    <property type="entry name" value="EF_HAND_1"/>
    <property type="match status" value="2"/>
</dbReference>
<evidence type="ECO:0000256" key="1">
    <source>
        <dbReference type="ARBA" id="ARBA00004496"/>
    </source>
</evidence>
<evidence type="ECO:0000256" key="4">
    <source>
        <dbReference type="ARBA" id="ARBA00022737"/>
    </source>
</evidence>
<dbReference type="Pfam" id="PF13499">
    <property type="entry name" value="EF-hand_7"/>
    <property type="match status" value="2"/>
</dbReference>
<keyword evidence="4" id="KW-0677">Repeat</keyword>
<protein>
    <recommendedName>
        <fullName evidence="7">EF-hand domain-containing protein</fullName>
    </recommendedName>
</protein>
<keyword evidence="5" id="KW-0106">Calcium</keyword>
<dbReference type="PANTHER" id="PTHR46212:SF3">
    <property type="entry name" value="GH27120P"/>
    <property type="match status" value="1"/>
</dbReference>
<dbReference type="GO" id="GO:0005737">
    <property type="term" value="C:cytoplasm"/>
    <property type="evidence" value="ECO:0007669"/>
    <property type="project" value="UniProtKB-SubCell"/>
</dbReference>
<evidence type="ECO:0000256" key="6">
    <source>
        <dbReference type="SAM" id="MobiDB-lite"/>
    </source>
</evidence>
<dbReference type="InterPro" id="IPR011992">
    <property type="entry name" value="EF-hand-dom_pair"/>
</dbReference>
<dbReference type="InterPro" id="IPR018247">
    <property type="entry name" value="EF_Hand_1_Ca_BS"/>
</dbReference>
<dbReference type="SUPFAM" id="SSF47473">
    <property type="entry name" value="EF-hand"/>
    <property type="match status" value="1"/>
</dbReference>
<feature type="region of interest" description="Disordered" evidence="6">
    <location>
        <begin position="1"/>
        <end position="67"/>
    </location>
</feature>
<feature type="domain" description="EF-hand" evidence="7">
    <location>
        <begin position="68"/>
        <end position="103"/>
    </location>
</feature>
<evidence type="ECO:0000259" key="7">
    <source>
        <dbReference type="PROSITE" id="PS50222"/>
    </source>
</evidence>
<feature type="domain" description="EF-hand" evidence="7">
    <location>
        <begin position="135"/>
        <end position="170"/>
    </location>
</feature>
<dbReference type="EMBL" id="JANEYG010000017">
    <property type="protein sequence ID" value="KAJ8919617.1"/>
    <property type="molecule type" value="Genomic_DNA"/>
</dbReference>